<keyword evidence="3" id="KW-1185">Reference proteome</keyword>
<reference evidence="3" key="1">
    <citation type="submission" date="2021-01" db="EMBL/GenBank/DDBJ databases">
        <title>Caligus Genome Assembly.</title>
        <authorList>
            <person name="Gallardo-Escarate C."/>
        </authorList>
    </citation>
    <scope>NUCLEOTIDE SEQUENCE [LARGE SCALE GENOMIC DNA]</scope>
</reference>
<evidence type="ECO:0000313" key="3">
    <source>
        <dbReference type="Proteomes" id="UP000595437"/>
    </source>
</evidence>
<feature type="compositionally biased region" description="Basic and acidic residues" evidence="1">
    <location>
        <begin position="183"/>
        <end position="196"/>
    </location>
</feature>
<evidence type="ECO:0000256" key="1">
    <source>
        <dbReference type="SAM" id="MobiDB-lite"/>
    </source>
</evidence>
<accession>A0A7T8K8K0</accession>
<gene>
    <name evidence="2" type="ORF">FKW44_009776</name>
</gene>
<organism evidence="2 3">
    <name type="scientific">Caligus rogercresseyi</name>
    <name type="common">Sea louse</name>
    <dbReference type="NCBI Taxonomy" id="217165"/>
    <lineage>
        <taxon>Eukaryota</taxon>
        <taxon>Metazoa</taxon>
        <taxon>Ecdysozoa</taxon>
        <taxon>Arthropoda</taxon>
        <taxon>Crustacea</taxon>
        <taxon>Multicrustacea</taxon>
        <taxon>Hexanauplia</taxon>
        <taxon>Copepoda</taxon>
        <taxon>Siphonostomatoida</taxon>
        <taxon>Caligidae</taxon>
        <taxon>Caligus</taxon>
    </lineage>
</organism>
<feature type="compositionally biased region" description="Basic and acidic residues" evidence="1">
    <location>
        <begin position="30"/>
        <end position="49"/>
    </location>
</feature>
<dbReference type="AlphaFoldDB" id="A0A7T8K8K0"/>
<feature type="compositionally biased region" description="Low complexity" evidence="1">
    <location>
        <begin position="132"/>
        <end position="142"/>
    </location>
</feature>
<feature type="compositionally biased region" description="Low complexity" evidence="1">
    <location>
        <begin position="156"/>
        <end position="174"/>
    </location>
</feature>
<dbReference type="Proteomes" id="UP000595437">
    <property type="component" value="Chromosome 6"/>
</dbReference>
<feature type="non-terminal residue" evidence="2">
    <location>
        <position position="258"/>
    </location>
</feature>
<proteinExistence type="predicted"/>
<protein>
    <submittedName>
        <fullName evidence="2">Uncharacterized protein</fullName>
    </submittedName>
</protein>
<dbReference type="OrthoDB" id="1935339at2759"/>
<name>A0A7T8K8K0_CALRO</name>
<dbReference type="EMBL" id="CP045895">
    <property type="protein sequence ID" value="QQP49211.1"/>
    <property type="molecule type" value="Genomic_DNA"/>
</dbReference>
<feature type="compositionally biased region" description="Low complexity" evidence="1">
    <location>
        <begin position="50"/>
        <end position="68"/>
    </location>
</feature>
<feature type="region of interest" description="Disordered" evidence="1">
    <location>
        <begin position="1"/>
        <end position="225"/>
    </location>
</feature>
<sequence>MVSVNFKPSRVKKPIAAPPPSASMDDDLEALERRPRGEDPSSAKEDKKPLVSTAASSSSSGLLPPALLDILQHHRGPCTPPPPTTIQESIDVPKGPQTPPSDHSYDPCNPTLSPNINEEDTEQHENGEHIRNNNNGVVSSSNWTDSPEEDKETQQPPTSSSSSIPIIPFFDSSSYTNNATSSHAEKKEGLSGKDLEGSAVDMDMDSPFSPQSSDMSDIFEPPLNTPLTNKLILKRNKGKTGKPKNNPITTIIIIITIK</sequence>
<evidence type="ECO:0000313" key="2">
    <source>
        <dbReference type="EMBL" id="QQP49211.1"/>
    </source>
</evidence>